<proteinExistence type="predicted"/>
<organism evidence="1">
    <name type="scientific">Arundo donax</name>
    <name type="common">Giant reed</name>
    <name type="synonym">Donax arundinaceus</name>
    <dbReference type="NCBI Taxonomy" id="35708"/>
    <lineage>
        <taxon>Eukaryota</taxon>
        <taxon>Viridiplantae</taxon>
        <taxon>Streptophyta</taxon>
        <taxon>Embryophyta</taxon>
        <taxon>Tracheophyta</taxon>
        <taxon>Spermatophyta</taxon>
        <taxon>Magnoliopsida</taxon>
        <taxon>Liliopsida</taxon>
        <taxon>Poales</taxon>
        <taxon>Poaceae</taxon>
        <taxon>PACMAD clade</taxon>
        <taxon>Arundinoideae</taxon>
        <taxon>Arundineae</taxon>
        <taxon>Arundo</taxon>
    </lineage>
</organism>
<sequence length="53" mass="6128">MMMMVQCAQKFVTCLSITNHSLFIREKGCKLTSNSHEFASLERFGIHEPNSFF</sequence>
<dbReference type="AlphaFoldDB" id="A0A0A8ZLU7"/>
<reference evidence="1" key="2">
    <citation type="journal article" date="2015" name="Data Brief">
        <title>Shoot transcriptome of the giant reed, Arundo donax.</title>
        <authorList>
            <person name="Barrero R.A."/>
            <person name="Guerrero F.D."/>
            <person name="Moolhuijzen P."/>
            <person name="Goolsby J.A."/>
            <person name="Tidwell J."/>
            <person name="Bellgard S.E."/>
            <person name="Bellgard M.I."/>
        </authorList>
    </citation>
    <scope>NUCLEOTIDE SEQUENCE</scope>
    <source>
        <tissue evidence="1">Shoot tissue taken approximately 20 cm above the soil surface</tissue>
    </source>
</reference>
<evidence type="ECO:0000313" key="1">
    <source>
        <dbReference type="EMBL" id="JAD35827.1"/>
    </source>
</evidence>
<dbReference type="EMBL" id="GBRH01262068">
    <property type="protein sequence ID" value="JAD35827.1"/>
    <property type="molecule type" value="Transcribed_RNA"/>
</dbReference>
<protein>
    <submittedName>
        <fullName evidence="1">Uncharacterized protein</fullName>
    </submittedName>
</protein>
<name>A0A0A8ZLU7_ARUDO</name>
<reference evidence="1" key="1">
    <citation type="submission" date="2014-09" db="EMBL/GenBank/DDBJ databases">
        <authorList>
            <person name="Magalhaes I.L.F."/>
            <person name="Oliveira U."/>
            <person name="Santos F.R."/>
            <person name="Vidigal T.H.D.A."/>
            <person name="Brescovit A.D."/>
            <person name="Santos A.J."/>
        </authorList>
    </citation>
    <scope>NUCLEOTIDE SEQUENCE</scope>
    <source>
        <tissue evidence="1">Shoot tissue taken approximately 20 cm above the soil surface</tissue>
    </source>
</reference>
<accession>A0A0A8ZLU7</accession>